<keyword evidence="6" id="KW-0479">Metal-binding</keyword>
<protein>
    <recommendedName>
        <fullName evidence="4">ribonuclease H</fullName>
        <ecNumber evidence="4">3.1.26.4</ecNumber>
    </recommendedName>
</protein>
<proteinExistence type="inferred from homology"/>
<feature type="domain" description="Ribonuclease H1 N-terminal" evidence="11">
    <location>
        <begin position="258"/>
        <end position="301"/>
    </location>
</feature>
<dbReference type="EMBL" id="CATQJL010000316">
    <property type="protein sequence ID" value="CAJ0605489.1"/>
    <property type="molecule type" value="Genomic_DNA"/>
</dbReference>
<feature type="region of interest" description="Disordered" evidence="10">
    <location>
        <begin position="312"/>
        <end position="368"/>
    </location>
</feature>
<dbReference type="Gene3D" id="6.10.140.1230">
    <property type="match status" value="1"/>
</dbReference>
<evidence type="ECO:0000256" key="6">
    <source>
        <dbReference type="ARBA" id="ARBA00022723"/>
    </source>
</evidence>
<reference evidence="12" key="1">
    <citation type="submission" date="2023-07" db="EMBL/GenBank/DDBJ databases">
        <authorList>
            <consortium name="CYATHOMIX"/>
        </authorList>
    </citation>
    <scope>NUCLEOTIDE SEQUENCE</scope>
    <source>
        <strain evidence="12">N/A</strain>
    </source>
</reference>
<name>A0AA36H888_CYLNA</name>
<evidence type="ECO:0000256" key="3">
    <source>
        <dbReference type="ARBA" id="ARBA00006190"/>
    </source>
</evidence>
<dbReference type="FunFam" id="3.40.970.10:FF:000001">
    <property type="entry name" value="Ribonuclease H1"/>
    <property type="match status" value="3"/>
</dbReference>
<evidence type="ECO:0000313" key="13">
    <source>
        <dbReference type="Proteomes" id="UP001176961"/>
    </source>
</evidence>
<comment type="cofactor">
    <cofactor evidence="1">
        <name>Mg(2+)</name>
        <dbReference type="ChEBI" id="CHEBI:18420"/>
    </cofactor>
</comment>
<feature type="domain" description="Ribonuclease H1 N-terminal" evidence="11">
    <location>
        <begin position="368"/>
        <end position="410"/>
    </location>
</feature>
<feature type="region of interest" description="Disordered" evidence="10">
    <location>
        <begin position="424"/>
        <end position="447"/>
    </location>
</feature>
<comment type="similarity">
    <text evidence="3">Belongs to the SNF7 family.</text>
</comment>
<comment type="caution">
    <text evidence="12">The sequence shown here is derived from an EMBL/GenBank/DDBJ whole genome shotgun (WGS) entry which is preliminary data.</text>
</comment>
<dbReference type="GO" id="GO:0004523">
    <property type="term" value="F:RNA-DNA hybrid ribonuclease activity"/>
    <property type="evidence" value="ECO:0007669"/>
    <property type="project" value="UniProtKB-EC"/>
</dbReference>
<sequence>MMGLFGKKKDPKEQVREMQRKMRQEMRALDRQIYGIQREEQKVTREIKEAAKKGDRDVCVVLAKSLIQSRKAVAKIHVSKAQINSVIMCMQEQLSTMRMAGTLQKSTQVLQAMQSLVKVPEIMRTMREMSQEMMKLGIIDEMIEETMETVEPADLEEAAQEEVDRILWEVTAGELGKAPAAATGELSGEQLYMAKFYAVAHGFERGIFENWDEVKKQIDDFPQAVYKKFSKREEAEEYMKAREIKKVELAVPEPNLEKYYAVARGYSVGVFTNYEDVKKYIENYPQPLYKKFDKLDDALAYFNKFFHGKEKQADDKGKEEKQKEETSKEKKEGESAKSKPKEESSKDAKATDDGAKKDAGKEEKATTYYAVARGHSTGVFTSWDECKKQTTNFKGAKFKKFDNEEEAKMFAEGKTLKQIEEAMAGRKRNAEASTAKEEPEPEKKVKK</sequence>
<keyword evidence="8" id="KW-0378">Hydrolase</keyword>
<dbReference type="Proteomes" id="UP001176961">
    <property type="component" value="Unassembled WGS sequence"/>
</dbReference>
<accession>A0AA36H888</accession>
<evidence type="ECO:0000259" key="11">
    <source>
        <dbReference type="Pfam" id="PF01693"/>
    </source>
</evidence>
<dbReference type="GO" id="GO:0007034">
    <property type="term" value="P:vacuolar transport"/>
    <property type="evidence" value="ECO:0007669"/>
    <property type="project" value="InterPro"/>
</dbReference>
<dbReference type="InterPro" id="IPR005024">
    <property type="entry name" value="Snf7_fam"/>
</dbReference>
<comment type="similarity">
    <text evidence="2">Belongs to the RNase H family.</text>
</comment>
<dbReference type="EC" id="3.1.26.4" evidence="4"/>
<evidence type="ECO:0000256" key="1">
    <source>
        <dbReference type="ARBA" id="ARBA00001946"/>
    </source>
</evidence>
<evidence type="ECO:0000256" key="8">
    <source>
        <dbReference type="ARBA" id="ARBA00022801"/>
    </source>
</evidence>
<keyword evidence="9" id="KW-0460">Magnesium</keyword>
<gene>
    <name evidence="12" type="ORF">CYNAS_LOCUS17472</name>
</gene>
<keyword evidence="7" id="KW-0255">Endonuclease</keyword>
<dbReference type="InterPro" id="IPR011320">
    <property type="entry name" value="RNase_H1_N"/>
</dbReference>
<dbReference type="PANTHER" id="PTHR10476">
    <property type="entry name" value="CHARGED MULTIVESICULAR BODY PROTEIN"/>
    <property type="match status" value="1"/>
</dbReference>
<evidence type="ECO:0000313" key="12">
    <source>
        <dbReference type="EMBL" id="CAJ0605489.1"/>
    </source>
</evidence>
<dbReference type="Pfam" id="PF03357">
    <property type="entry name" value="Snf7"/>
    <property type="match status" value="1"/>
</dbReference>
<organism evidence="12 13">
    <name type="scientific">Cylicocyclus nassatus</name>
    <name type="common">Nematode worm</name>
    <dbReference type="NCBI Taxonomy" id="53992"/>
    <lineage>
        <taxon>Eukaryota</taxon>
        <taxon>Metazoa</taxon>
        <taxon>Ecdysozoa</taxon>
        <taxon>Nematoda</taxon>
        <taxon>Chromadorea</taxon>
        <taxon>Rhabditida</taxon>
        <taxon>Rhabditina</taxon>
        <taxon>Rhabditomorpha</taxon>
        <taxon>Strongyloidea</taxon>
        <taxon>Strongylidae</taxon>
        <taxon>Cylicocyclus</taxon>
    </lineage>
</organism>
<keyword evidence="5" id="KW-0540">Nuclease</keyword>
<dbReference type="InterPro" id="IPR037056">
    <property type="entry name" value="RNase_H1_N_sf"/>
</dbReference>
<feature type="domain" description="Ribonuclease H1 N-terminal" evidence="11">
    <location>
        <begin position="195"/>
        <end position="238"/>
    </location>
</feature>
<dbReference type="Pfam" id="PF01693">
    <property type="entry name" value="Cauli_VI"/>
    <property type="match status" value="3"/>
</dbReference>
<dbReference type="GO" id="GO:0046872">
    <property type="term" value="F:metal ion binding"/>
    <property type="evidence" value="ECO:0007669"/>
    <property type="project" value="UniProtKB-KW"/>
</dbReference>
<dbReference type="AlphaFoldDB" id="A0AA36H888"/>
<dbReference type="Gene3D" id="3.40.970.10">
    <property type="entry name" value="Ribonuclease H1, N-terminal domain"/>
    <property type="match status" value="3"/>
</dbReference>
<evidence type="ECO:0000256" key="2">
    <source>
        <dbReference type="ARBA" id="ARBA00005300"/>
    </source>
</evidence>
<evidence type="ECO:0000256" key="10">
    <source>
        <dbReference type="SAM" id="MobiDB-lite"/>
    </source>
</evidence>
<evidence type="ECO:0000256" key="9">
    <source>
        <dbReference type="ARBA" id="ARBA00022842"/>
    </source>
</evidence>
<evidence type="ECO:0000256" key="4">
    <source>
        <dbReference type="ARBA" id="ARBA00012180"/>
    </source>
</evidence>
<feature type="compositionally biased region" description="Basic and acidic residues" evidence="10">
    <location>
        <begin position="312"/>
        <end position="365"/>
    </location>
</feature>
<dbReference type="InterPro" id="IPR009027">
    <property type="entry name" value="Ribosomal_bL9/RNase_H1_N"/>
</dbReference>
<evidence type="ECO:0000256" key="7">
    <source>
        <dbReference type="ARBA" id="ARBA00022759"/>
    </source>
</evidence>
<dbReference type="SUPFAM" id="SSF55658">
    <property type="entry name" value="L9 N-domain-like"/>
    <property type="match status" value="3"/>
</dbReference>
<evidence type="ECO:0000256" key="5">
    <source>
        <dbReference type="ARBA" id="ARBA00022722"/>
    </source>
</evidence>
<keyword evidence="13" id="KW-1185">Reference proteome</keyword>